<dbReference type="GO" id="GO:0019867">
    <property type="term" value="C:outer membrane"/>
    <property type="evidence" value="ECO:0007669"/>
    <property type="project" value="InterPro"/>
</dbReference>
<dbReference type="InterPro" id="IPR034746">
    <property type="entry name" value="POTRA"/>
</dbReference>
<evidence type="ECO:0000256" key="3">
    <source>
        <dbReference type="ARBA" id="ARBA00022729"/>
    </source>
</evidence>
<dbReference type="InterPro" id="IPR010827">
    <property type="entry name" value="BamA/TamA_POTRA"/>
</dbReference>
<proteinExistence type="predicted"/>
<dbReference type="EMBL" id="MNTG01000001">
    <property type="protein sequence ID" value="OLA39393.1"/>
    <property type="molecule type" value="Genomic_DNA"/>
</dbReference>
<dbReference type="Gene3D" id="3.10.20.310">
    <property type="entry name" value="membrane protein fhac"/>
    <property type="match status" value="3"/>
</dbReference>
<dbReference type="InterPro" id="IPR000184">
    <property type="entry name" value="Bac_surfAg_D15"/>
</dbReference>
<evidence type="ECO:0000313" key="9">
    <source>
        <dbReference type="Proteomes" id="UP000186777"/>
    </source>
</evidence>
<dbReference type="STRING" id="626940.BHW43_00410"/>
<organism evidence="8 9">
    <name type="scientific">Phascolarctobacterium succinatutens</name>
    <dbReference type="NCBI Taxonomy" id="626940"/>
    <lineage>
        <taxon>Bacteria</taxon>
        <taxon>Bacillati</taxon>
        <taxon>Bacillota</taxon>
        <taxon>Negativicutes</taxon>
        <taxon>Acidaminococcales</taxon>
        <taxon>Acidaminococcaceae</taxon>
        <taxon>Phascolarctobacterium</taxon>
    </lineage>
</organism>
<sequence>MKYEEEYQLKKQKLWRPLTVGLTAMMLAAPVYAQEIQTPAMGADTSVTQTAPSQHQEENKLAPYIGKTITKQIIEGNVAVPEAEIAAALKTKPGMQFTEAGLSEDLSAIYDLGWFYDLRPEFKTVPEGVQVIYHVMENPVYQKTDVEGNTVLNKQRVASFFDLEQGKIANLKDINKCVQKLEEEYRSNGYILARVTDVHMEKDGTLKVAVNEGVVEGFKVKGNVKTKDYVVTREMKLKKGEPFNAKAARRSMQRVYNLGYFEDVNIKLNPGREPNGVEVEISVVEMNTGTFGIGAGYSNADGFVGMVSIGDKNFRGIGDKINLRWEFGGEDNKNYDFSYTRPWLDDKETSATINLYDITNEYADYNIDGDEIARYDKKRRGQEITFSRRTHNEFVSNYITIKNRDDIYKGEADGYEGDSNQYYENKFFEKNDKGEIINKSDKYESWMPETAAERRKENFGVTRSITFGRVYDSRDNIYDPHEGKRIGYSVEWAGGMGGDFDFTKWTADWRYYFRAGGESVWALNLGAGYASGDMPLSQRFTMGGSDTLRGYEDDQFRGNSMLKATLEYRFPIVKKVQGVLFTDNGYAWDKRHEDEFDMGLLKNSYGVGLRINSPLGPVKLDYGYGEDGGKFHFSFGGQF</sequence>
<feature type="signal peptide" evidence="6">
    <location>
        <begin position="1"/>
        <end position="33"/>
    </location>
</feature>
<dbReference type="InterPro" id="IPR039910">
    <property type="entry name" value="D15-like"/>
</dbReference>
<dbReference type="Pfam" id="PF01103">
    <property type="entry name" value="Omp85"/>
    <property type="match status" value="1"/>
</dbReference>
<protein>
    <submittedName>
        <fullName evidence="8">Outer membrane protein assembly factor</fullName>
    </submittedName>
</protein>
<comment type="subcellular location">
    <subcellularLocation>
        <location evidence="1">Membrane</location>
    </subcellularLocation>
</comment>
<evidence type="ECO:0000256" key="6">
    <source>
        <dbReference type="SAM" id="SignalP"/>
    </source>
</evidence>
<evidence type="ECO:0000313" key="8">
    <source>
        <dbReference type="EMBL" id="OLA39393.1"/>
    </source>
</evidence>
<accession>A0A1Q6RAJ4</accession>
<feature type="domain" description="POTRA" evidence="7">
    <location>
        <begin position="213"/>
        <end position="286"/>
    </location>
</feature>
<gene>
    <name evidence="8" type="ORF">BHW43_00410</name>
</gene>
<feature type="chain" id="PRO_5038903427" evidence="6">
    <location>
        <begin position="34"/>
        <end position="639"/>
    </location>
</feature>
<keyword evidence="2" id="KW-0812">Transmembrane</keyword>
<dbReference type="Pfam" id="PF08479">
    <property type="entry name" value="POTRA_2"/>
    <property type="match status" value="1"/>
</dbReference>
<evidence type="ECO:0000256" key="1">
    <source>
        <dbReference type="ARBA" id="ARBA00004370"/>
    </source>
</evidence>
<keyword evidence="5" id="KW-0998">Cell outer membrane</keyword>
<evidence type="ECO:0000256" key="2">
    <source>
        <dbReference type="ARBA" id="ARBA00022692"/>
    </source>
</evidence>
<evidence type="ECO:0000256" key="4">
    <source>
        <dbReference type="ARBA" id="ARBA00023136"/>
    </source>
</evidence>
<dbReference type="Proteomes" id="UP000186777">
    <property type="component" value="Unassembled WGS sequence"/>
</dbReference>
<dbReference type="AlphaFoldDB" id="A0A1Q6RAJ4"/>
<evidence type="ECO:0000256" key="5">
    <source>
        <dbReference type="ARBA" id="ARBA00023237"/>
    </source>
</evidence>
<dbReference type="PANTHER" id="PTHR12815">
    <property type="entry name" value="SORTING AND ASSEMBLY MACHINERY SAMM50 PROTEIN FAMILY MEMBER"/>
    <property type="match status" value="1"/>
</dbReference>
<keyword evidence="3 6" id="KW-0732">Signal</keyword>
<dbReference type="PROSITE" id="PS51779">
    <property type="entry name" value="POTRA"/>
    <property type="match status" value="2"/>
</dbReference>
<comment type="caution">
    <text evidence="8">The sequence shown here is derived from an EMBL/GenBank/DDBJ whole genome shotgun (WGS) entry which is preliminary data.</text>
</comment>
<dbReference type="PANTHER" id="PTHR12815:SF47">
    <property type="entry name" value="TRANSLOCATION AND ASSEMBLY MODULE SUBUNIT TAMA"/>
    <property type="match status" value="1"/>
</dbReference>
<name>A0A1Q6RAJ4_9FIRM</name>
<dbReference type="Gene3D" id="2.40.160.50">
    <property type="entry name" value="membrane protein fhac: a member of the omp85/tpsb transporter family"/>
    <property type="match status" value="1"/>
</dbReference>
<evidence type="ECO:0000259" key="7">
    <source>
        <dbReference type="PROSITE" id="PS51779"/>
    </source>
</evidence>
<feature type="domain" description="POTRA" evidence="7">
    <location>
        <begin position="67"/>
        <end position="138"/>
    </location>
</feature>
<keyword evidence="4" id="KW-0472">Membrane</keyword>
<dbReference type="Pfam" id="PF07244">
    <property type="entry name" value="POTRA"/>
    <property type="match status" value="2"/>
</dbReference>
<dbReference type="InterPro" id="IPR013686">
    <property type="entry name" value="Polypept-transport_assoc_ShlB"/>
</dbReference>
<reference evidence="8 9" key="1">
    <citation type="journal article" date="2016" name="Nat. Biotechnol.">
        <title>Measurement of bacterial replication rates in microbial communities.</title>
        <authorList>
            <person name="Brown C.T."/>
            <person name="Olm M.R."/>
            <person name="Thomas B.C."/>
            <person name="Banfield J.F."/>
        </authorList>
    </citation>
    <scope>NUCLEOTIDE SEQUENCE [LARGE SCALE GENOMIC DNA]</scope>
    <source>
        <strain evidence="8">46_33</strain>
    </source>
</reference>